<accession>A0A396YXF4</accession>
<protein>
    <submittedName>
        <fullName evidence="1">Uncharacterized protein</fullName>
    </submittedName>
</protein>
<dbReference type="AlphaFoldDB" id="A0A396YXF4"/>
<name>A0A396YXF4_9LEPT</name>
<proteinExistence type="predicted"/>
<gene>
    <name evidence="1" type="ORF">DLM75_17320</name>
</gene>
<sequence length="82" mass="9676">MTTDFLLQGEISFSNFFWYLSLNAFHVSKLIRFQQCDRGGVVFKLRILVFLKGYSTRFSNSGEENRIHFSITSFCGEDHHRF</sequence>
<dbReference type="EMBL" id="QHCT01000005">
    <property type="protein sequence ID" value="RHX87265.1"/>
    <property type="molecule type" value="Genomic_DNA"/>
</dbReference>
<organism evidence="1 2">
    <name type="scientific">Leptospira stimsonii</name>
    <dbReference type="NCBI Taxonomy" id="2202203"/>
    <lineage>
        <taxon>Bacteria</taxon>
        <taxon>Pseudomonadati</taxon>
        <taxon>Spirochaetota</taxon>
        <taxon>Spirochaetia</taxon>
        <taxon>Leptospirales</taxon>
        <taxon>Leptospiraceae</taxon>
        <taxon>Leptospira</taxon>
    </lineage>
</organism>
<reference evidence="2" key="1">
    <citation type="submission" date="2018-05" db="EMBL/GenBank/DDBJ databases">
        <title>Leptospira yasudae sp. nov. and Leptospira stimsonii sp. nov., two pathogenic species of the genus Leptospira isolated from environmental sources.</title>
        <authorList>
            <person name="Casanovas-Massana A."/>
            <person name="Hamond C."/>
            <person name="Santos L.A."/>
            <person name="Hacker K.P."/>
            <person name="Balassiano I."/>
            <person name="Medeiros M.A."/>
            <person name="Reis M.G."/>
            <person name="Ko A.I."/>
            <person name="Wunder E.A."/>
        </authorList>
    </citation>
    <scope>NUCLEOTIDE SEQUENCE [LARGE SCALE GENOMIC DNA]</scope>
    <source>
        <strain evidence="2">Yale</strain>
    </source>
</reference>
<comment type="caution">
    <text evidence="1">The sequence shown here is derived from an EMBL/GenBank/DDBJ whole genome shotgun (WGS) entry which is preliminary data.</text>
</comment>
<evidence type="ECO:0000313" key="1">
    <source>
        <dbReference type="EMBL" id="RHX87265.1"/>
    </source>
</evidence>
<dbReference type="Proteomes" id="UP000265798">
    <property type="component" value="Unassembled WGS sequence"/>
</dbReference>
<evidence type="ECO:0000313" key="2">
    <source>
        <dbReference type="Proteomes" id="UP000265798"/>
    </source>
</evidence>